<keyword evidence="3" id="KW-1185">Reference proteome</keyword>
<protein>
    <submittedName>
        <fullName evidence="2">Uncharacterized protein</fullName>
    </submittedName>
</protein>
<evidence type="ECO:0000313" key="2">
    <source>
        <dbReference type="EMBL" id="SZX78505.1"/>
    </source>
</evidence>
<feature type="transmembrane region" description="Helical" evidence="1">
    <location>
        <begin position="78"/>
        <end position="100"/>
    </location>
</feature>
<keyword evidence="1" id="KW-0812">Transmembrane</keyword>
<dbReference type="EMBL" id="FNXT01001323">
    <property type="protein sequence ID" value="SZX78505.1"/>
    <property type="molecule type" value="Genomic_DNA"/>
</dbReference>
<name>A0A383WM32_TETOB</name>
<accession>A0A383WM32</accession>
<dbReference type="AlphaFoldDB" id="A0A383WM32"/>
<sequence>MSQNWVVCALRASPQSSCWSARSARRCSGCVCVAHCQRVAHCAGVHCAGAVQRHRRRLQPHQPCTALRSLQSYFSFELVVVVALLVLLTIGACILFAGYSSQQPMLSDKRQ</sequence>
<gene>
    <name evidence="2" type="ORF">BQ4739_LOCUS18783</name>
</gene>
<proteinExistence type="predicted"/>
<organism evidence="2 3">
    <name type="scientific">Tetradesmus obliquus</name>
    <name type="common">Green alga</name>
    <name type="synonym">Acutodesmus obliquus</name>
    <dbReference type="NCBI Taxonomy" id="3088"/>
    <lineage>
        <taxon>Eukaryota</taxon>
        <taxon>Viridiplantae</taxon>
        <taxon>Chlorophyta</taxon>
        <taxon>core chlorophytes</taxon>
        <taxon>Chlorophyceae</taxon>
        <taxon>CS clade</taxon>
        <taxon>Sphaeropleales</taxon>
        <taxon>Scenedesmaceae</taxon>
        <taxon>Tetradesmus</taxon>
    </lineage>
</organism>
<evidence type="ECO:0000313" key="3">
    <source>
        <dbReference type="Proteomes" id="UP000256970"/>
    </source>
</evidence>
<keyword evidence="1" id="KW-1133">Transmembrane helix</keyword>
<evidence type="ECO:0000256" key="1">
    <source>
        <dbReference type="SAM" id="Phobius"/>
    </source>
</evidence>
<reference evidence="2 3" key="1">
    <citation type="submission" date="2016-10" db="EMBL/GenBank/DDBJ databases">
        <authorList>
            <person name="Cai Z."/>
        </authorList>
    </citation>
    <scope>NUCLEOTIDE SEQUENCE [LARGE SCALE GENOMIC DNA]</scope>
</reference>
<keyword evidence="1" id="KW-0472">Membrane</keyword>
<dbReference type="Proteomes" id="UP000256970">
    <property type="component" value="Unassembled WGS sequence"/>
</dbReference>